<sequence>MSGVRLKHDIWVLVADGEKALYLRNRGDAEYPDLEVVGGVQERNPPTREQGTDRPGRMDTPSTPRSSIEVTDWHRISKERFADEIAEQLYAMAHRNEFEHIVLVAPPAVIGELRKKLHKEVDARVVAEVPKTLTNHSVWEIEKILKEG</sequence>
<dbReference type="Proteomes" id="UP000240653">
    <property type="component" value="Unassembled WGS sequence"/>
</dbReference>
<gene>
    <name evidence="2" type="ORF">C7I85_26440</name>
</gene>
<organism evidence="2 3">
    <name type="scientific">Pseudaminobacter soli</name>
    <name type="common">ex Li et al. 2025</name>
    <dbReference type="NCBI Taxonomy" id="1295366"/>
    <lineage>
        <taxon>Bacteria</taxon>
        <taxon>Pseudomonadati</taxon>
        <taxon>Pseudomonadota</taxon>
        <taxon>Alphaproteobacteria</taxon>
        <taxon>Hyphomicrobiales</taxon>
        <taxon>Phyllobacteriaceae</taxon>
        <taxon>Pseudaminobacter</taxon>
    </lineage>
</organism>
<feature type="region of interest" description="Disordered" evidence="1">
    <location>
        <begin position="38"/>
        <end position="67"/>
    </location>
</feature>
<dbReference type="AlphaFoldDB" id="A0A2P7RZD5"/>
<dbReference type="InterPro" id="IPR041374">
    <property type="entry name" value="BaeRF_family12"/>
</dbReference>
<protein>
    <submittedName>
        <fullName evidence="2">Host attachment protein</fullName>
    </submittedName>
</protein>
<name>A0A2P7RZD5_9HYPH</name>
<dbReference type="Pfam" id="PF18856">
    <property type="entry name" value="baeRF_family12"/>
    <property type="match status" value="1"/>
</dbReference>
<comment type="caution">
    <text evidence="2">The sequence shown here is derived from an EMBL/GenBank/DDBJ whole genome shotgun (WGS) entry which is preliminary data.</text>
</comment>
<evidence type="ECO:0000313" key="2">
    <source>
        <dbReference type="EMBL" id="PSJ55595.1"/>
    </source>
</evidence>
<keyword evidence="3" id="KW-1185">Reference proteome</keyword>
<evidence type="ECO:0000256" key="1">
    <source>
        <dbReference type="SAM" id="MobiDB-lite"/>
    </source>
</evidence>
<dbReference type="RefSeq" id="WP_106726995.1">
    <property type="nucleotide sequence ID" value="NZ_PXYL01000023.1"/>
</dbReference>
<accession>A0A2P7RZD5</accession>
<proteinExistence type="predicted"/>
<dbReference type="OrthoDB" id="9812459at2"/>
<reference evidence="2 3" key="1">
    <citation type="submission" date="2018-03" db="EMBL/GenBank/DDBJ databases">
        <title>The draft genome of Mesorhizobium soli JCM 19897.</title>
        <authorList>
            <person name="Li L."/>
            <person name="Liu L."/>
            <person name="Liang L."/>
            <person name="Wang T."/>
            <person name="Zhang X."/>
        </authorList>
    </citation>
    <scope>NUCLEOTIDE SEQUENCE [LARGE SCALE GENOMIC DNA]</scope>
    <source>
        <strain evidence="2 3">JCM 19897</strain>
    </source>
</reference>
<evidence type="ECO:0000313" key="3">
    <source>
        <dbReference type="Proteomes" id="UP000240653"/>
    </source>
</evidence>
<dbReference type="EMBL" id="PXYL01000023">
    <property type="protein sequence ID" value="PSJ55595.1"/>
    <property type="molecule type" value="Genomic_DNA"/>
</dbReference>